<protein>
    <submittedName>
        <fullName evidence="1">NA</fullName>
    </submittedName>
</protein>
<name>Q1MP07_LAWIP</name>
<proteinExistence type="predicted"/>
<evidence type="ECO:0000313" key="1">
    <source>
        <dbReference type="EMBL" id="CAJ53950.1"/>
    </source>
</evidence>
<organism evidence="1 2">
    <name type="scientific">Lawsonia intracellularis (strain PHE/MN1-00)</name>
    <dbReference type="NCBI Taxonomy" id="363253"/>
    <lineage>
        <taxon>Bacteria</taxon>
        <taxon>Pseudomonadati</taxon>
        <taxon>Thermodesulfobacteriota</taxon>
        <taxon>Desulfovibrionia</taxon>
        <taxon>Desulfovibrionales</taxon>
        <taxon>Desulfovibrionaceae</taxon>
        <taxon>Lawsonia</taxon>
    </lineage>
</organism>
<dbReference type="Proteomes" id="UP000002430">
    <property type="component" value="Plasmid 1"/>
</dbReference>
<dbReference type="EMBL" id="AM180253">
    <property type="protein sequence ID" value="CAJ53950.1"/>
    <property type="molecule type" value="Genomic_DNA"/>
</dbReference>
<dbReference type="AlphaFoldDB" id="Q1MP07"/>
<keyword evidence="1" id="KW-0614">Plasmid</keyword>
<sequence>MNANIELTPEEEKELACINPQLLEELKSGSPIGKAWIASIRRGMELGEEAQKQATAIRKEVTSSAPEQNSLMTWCGYPTDLTRCSPFFPMNPKELGNREFLRDFIITSANWGEITYTGPKLSTYEEDTLMALLAILNGVSHHRKPTEVEGKKTYTYKGPALPLLKLLGYTKPSKKDYNRLIRGLKLLTVAGVELTLAGGKTKAGKRREPKKRYMTSMLSAVFWDDDKKELAVTVNPFFYEAYYAKTITMIDVLKRVGLKGSIAKALYRFVQSHKKDLVFTGHFLTLADALNMDREQPLWKTRQMLKLALAELIKHQLLTKKSRFVEQDIILIEREQTTFPEKQKYIIEE</sequence>
<keyword evidence="2" id="KW-1185">Reference proteome</keyword>
<dbReference type="KEGG" id="lip:LIA027"/>
<dbReference type="OrthoDB" id="5465117at2"/>
<dbReference type="RefSeq" id="WP_011527293.1">
    <property type="nucleotide sequence ID" value="NC_008012.1"/>
</dbReference>
<dbReference type="HOGENOM" id="CLU_794084_0_0_7"/>
<reference evidence="1 2" key="1">
    <citation type="submission" date="2005-11" db="EMBL/GenBank/DDBJ databases">
        <title>The complete genome sequence of Lawsonia intracellularis: the causative agent of proliferative enteropathy.</title>
        <authorList>
            <person name="Kaur K."/>
            <person name="Zhang Q."/>
            <person name="Beckler D."/>
            <person name="Munir S."/>
            <person name="Li L."/>
            <person name="Kinsley K."/>
            <person name="Herron L."/>
            <person name="Peterson A."/>
            <person name="May B."/>
            <person name="Singh S."/>
            <person name="Gebhart C."/>
            <person name="Kapur V."/>
        </authorList>
    </citation>
    <scope>NUCLEOTIDE SEQUENCE [LARGE SCALE GENOMIC DNA]</scope>
    <source>
        <strain evidence="1 2">PHE/MN1-00</strain>
        <plasmid evidence="2">pLaw1</plasmid>
    </source>
</reference>
<accession>Q1MP07</accession>
<gene>
    <name evidence="1" type="ordered locus">LIA027</name>
</gene>
<evidence type="ECO:0000313" key="2">
    <source>
        <dbReference type="Proteomes" id="UP000002430"/>
    </source>
</evidence>
<geneLocation type="plasmid" evidence="2">
    <name>pLaw1</name>
</geneLocation>